<dbReference type="STRING" id="53254.SAMN05660750_04104"/>
<evidence type="ECO:0000313" key="8">
    <source>
        <dbReference type="EMBL" id="SKC08401.1"/>
    </source>
</evidence>
<dbReference type="PANTHER" id="PTHR13789:SF318">
    <property type="entry name" value="GERANYLGERANYL DIPHOSPHATE REDUCTASE"/>
    <property type="match status" value="1"/>
</dbReference>
<evidence type="ECO:0000259" key="6">
    <source>
        <dbReference type="Pfam" id="PF01494"/>
    </source>
</evidence>
<keyword evidence="9" id="KW-1185">Reference proteome</keyword>
<keyword evidence="3" id="KW-0274">FAD</keyword>
<reference evidence="7 9" key="1">
    <citation type="submission" date="2015-10" db="EMBL/GenBank/DDBJ databases">
        <title>Draft genome of Bosea thiooxidans.</title>
        <authorList>
            <person name="Wang X."/>
        </authorList>
    </citation>
    <scope>NUCLEOTIDE SEQUENCE [LARGE SCALE GENOMIC DNA]</scope>
    <source>
        <strain evidence="7 9">CGMCC 9174</strain>
    </source>
</reference>
<evidence type="ECO:0000256" key="5">
    <source>
        <dbReference type="ARBA" id="ARBA00023033"/>
    </source>
</evidence>
<name>A0A0Q3I7A9_9HYPH</name>
<evidence type="ECO:0000313" key="9">
    <source>
        <dbReference type="Proteomes" id="UP000051562"/>
    </source>
</evidence>
<dbReference type="AlphaFoldDB" id="A0A0Q3I7A9"/>
<dbReference type="Proteomes" id="UP000051562">
    <property type="component" value="Unassembled WGS sequence"/>
</dbReference>
<dbReference type="PRINTS" id="PR00420">
    <property type="entry name" value="RNGMNOXGNASE"/>
</dbReference>
<dbReference type="EMBL" id="LMAR01000033">
    <property type="protein sequence ID" value="KQK30749.1"/>
    <property type="molecule type" value="Genomic_DNA"/>
</dbReference>
<evidence type="ECO:0000256" key="3">
    <source>
        <dbReference type="ARBA" id="ARBA00022827"/>
    </source>
</evidence>
<organism evidence="7 9">
    <name type="scientific">Bosea thiooxidans</name>
    <dbReference type="NCBI Taxonomy" id="53254"/>
    <lineage>
        <taxon>Bacteria</taxon>
        <taxon>Pseudomonadati</taxon>
        <taxon>Pseudomonadota</taxon>
        <taxon>Alphaproteobacteria</taxon>
        <taxon>Hyphomicrobiales</taxon>
        <taxon>Boseaceae</taxon>
        <taxon>Bosea</taxon>
    </lineage>
</organism>
<keyword evidence="4" id="KW-0560">Oxidoreductase</keyword>
<feature type="domain" description="FAD-binding" evidence="6">
    <location>
        <begin position="15"/>
        <end position="355"/>
    </location>
</feature>
<comment type="cofactor">
    <cofactor evidence="1">
        <name>FAD</name>
        <dbReference type="ChEBI" id="CHEBI:57692"/>
    </cofactor>
</comment>
<dbReference type="Pfam" id="PF01494">
    <property type="entry name" value="FAD_binding_3"/>
    <property type="match status" value="1"/>
</dbReference>
<evidence type="ECO:0000256" key="1">
    <source>
        <dbReference type="ARBA" id="ARBA00001974"/>
    </source>
</evidence>
<evidence type="ECO:0000313" key="7">
    <source>
        <dbReference type="EMBL" id="KQK30749.1"/>
    </source>
</evidence>
<keyword evidence="5" id="KW-0503">Monooxygenase</keyword>
<protein>
    <submittedName>
        <fullName evidence="8">Salicylate hydroxylase</fullName>
    </submittedName>
</protein>
<dbReference type="GO" id="GO:0004497">
    <property type="term" value="F:monooxygenase activity"/>
    <property type="evidence" value="ECO:0007669"/>
    <property type="project" value="UniProtKB-KW"/>
</dbReference>
<keyword evidence="2" id="KW-0285">Flavoprotein</keyword>
<evidence type="ECO:0000313" key="10">
    <source>
        <dbReference type="Proteomes" id="UP000190130"/>
    </source>
</evidence>
<dbReference type="SUPFAM" id="SSF54373">
    <property type="entry name" value="FAD-linked reductases, C-terminal domain"/>
    <property type="match status" value="1"/>
</dbReference>
<proteinExistence type="predicted"/>
<dbReference type="Gene3D" id="3.50.50.60">
    <property type="entry name" value="FAD/NAD(P)-binding domain"/>
    <property type="match status" value="1"/>
</dbReference>
<dbReference type="Proteomes" id="UP000190130">
    <property type="component" value="Unassembled WGS sequence"/>
</dbReference>
<accession>A0A0Q3I7A9</accession>
<sequence>MPAIKANPVSAPHFVIAGAGIGGLTMALSLARRGIAATVVEKRTGFGELGAGLQITSNSGRVLDALDLTLPLKRVSVASQGLMIRRWRDGSGVLEMPSSPERMPTPFRMLKRNDLHTVLLDAARAMPNIRLMVGRGVQEASEDENGLTVTLTSQNGQGETLRALGLIGADGLWSRVRDLTGDASPPVFTGYEAWRAVVPARAADKPRVTLHLGPGRHAVHYPVAGGKEINLVVVRQAKEAREGWSRDGDASVVTEHLSGASPALRELTGAAQGWQVWSLFDRKPAAMARGRIALMGDAAHPILPFLAQGASLAIEDAAVLARLLAERLGSDGAAGVPAAMTAYAAARAARVARVQAESRGNGRNYHMGWPLSIARDFALKRLGPEGLRSRYGWLYDWRDI</sequence>
<evidence type="ECO:0000256" key="2">
    <source>
        <dbReference type="ARBA" id="ARBA00022630"/>
    </source>
</evidence>
<evidence type="ECO:0000256" key="4">
    <source>
        <dbReference type="ARBA" id="ARBA00023002"/>
    </source>
</evidence>
<dbReference type="GO" id="GO:0071949">
    <property type="term" value="F:FAD binding"/>
    <property type="evidence" value="ECO:0007669"/>
    <property type="project" value="InterPro"/>
</dbReference>
<dbReference type="InterPro" id="IPR050493">
    <property type="entry name" value="FAD-dep_Monooxygenase_BioMet"/>
</dbReference>
<gene>
    <name evidence="7" type="ORF">ARD30_12435</name>
    <name evidence="8" type="ORF">SAMN05660750_04104</name>
</gene>
<reference evidence="8 10" key="2">
    <citation type="submission" date="2017-02" db="EMBL/GenBank/DDBJ databases">
        <authorList>
            <person name="Peterson S.W."/>
        </authorList>
    </citation>
    <scope>NUCLEOTIDE SEQUENCE [LARGE SCALE GENOMIC DNA]</scope>
    <source>
        <strain evidence="8 10">DSM 9653</strain>
    </source>
</reference>
<dbReference type="EMBL" id="FUYX01000013">
    <property type="protein sequence ID" value="SKC08401.1"/>
    <property type="molecule type" value="Genomic_DNA"/>
</dbReference>
<dbReference type="InterPro" id="IPR036188">
    <property type="entry name" value="FAD/NAD-bd_sf"/>
</dbReference>
<dbReference type="PANTHER" id="PTHR13789">
    <property type="entry name" value="MONOOXYGENASE"/>
    <property type="match status" value="1"/>
</dbReference>
<dbReference type="SUPFAM" id="SSF51905">
    <property type="entry name" value="FAD/NAD(P)-binding domain"/>
    <property type="match status" value="1"/>
</dbReference>
<dbReference type="InterPro" id="IPR002938">
    <property type="entry name" value="FAD-bd"/>
</dbReference>